<evidence type="ECO:0000313" key="2">
    <source>
        <dbReference type="Proteomes" id="UP001054837"/>
    </source>
</evidence>
<dbReference type="Proteomes" id="UP001054837">
    <property type="component" value="Unassembled WGS sequence"/>
</dbReference>
<gene>
    <name evidence="1" type="ORF">CDAR_544091</name>
</gene>
<reference evidence="1 2" key="1">
    <citation type="submission" date="2021-06" db="EMBL/GenBank/DDBJ databases">
        <title>Caerostris darwini draft genome.</title>
        <authorList>
            <person name="Kono N."/>
            <person name="Arakawa K."/>
        </authorList>
    </citation>
    <scope>NUCLEOTIDE SEQUENCE [LARGE SCALE GENOMIC DNA]</scope>
</reference>
<accession>A0AAV4TK27</accession>
<protein>
    <submittedName>
        <fullName evidence="1">Uncharacterized protein</fullName>
    </submittedName>
</protein>
<organism evidence="1 2">
    <name type="scientific">Caerostris darwini</name>
    <dbReference type="NCBI Taxonomy" id="1538125"/>
    <lineage>
        <taxon>Eukaryota</taxon>
        <taxon>Metazoa</taxon>
        <taxon>Ecdysozoa</taxon>
        <taxon>Arthropoda</taxon>
        <taxon>Chelicerata</taxon>
        <taxon>Arachnida</taxon>
        <taxon>Araneae</taxon>
        <taxon>Araneomorphae</taxon>
        <taxon>Entelegynae</taxon>
        <taxon>Araneoidea</taxon>
        <taxon>Araneidae</taxon>
        <taxon>Caerostris</taxon>
    </lineage>
</organism>
<keyword evidence="2" id="KW-1185">Reference proteome</keyword>
<sequence>MTWNRQSLKKKVEGLFAFYGKHLFKESSSTIRVVGLLPEVEQIEILPTLPSAKTSQRFQEITFFKIAIRLIYPRIYFGTDSFNRSARCFKYTRGF</sequence>
<comment type="caution">
    <text evidence="1">The sequence shown here is derived from an EMBL/GenBank/DDBJ whole genome shotgun (WGS) entry which is preliminary data.</text>
</comment>
<dbReference type="EMBL" id="BPLQ01009658">
    <property type="protein sequence ID" value="GIY45776.1"/>
    <property type="molecule type" value="Genomic_DNA"/>
</dbReference>
<name>A0AAV4TK27_9ARAC</name>
<proteinExistence type="predicted"/>
<dbReference type="AlphaFoldDB" id="A0AAV4TK27"/>
<evidence type="ECO:0000313" key="1">
    <source>
        <dbReference type="EMBL" id="GIY45776.1"/>
    </source>
</evidence>